<comment type="caution">
    <text evidence="1">The sequence shown here is derived from an EMBL/GenBank/DDBJ whole genome shotgun (WGS) entry which is preliminary data.</text>
</comment>
<protein>
    <recommendedName>
        <fullName evidence="2">Methyltransferase domain-containing protein</fullName>
    </recommendedName>
</protein>
<evidence type="ECO:0000313" key="1">
    <source>
        <dbReference type="EMBL" id="KKN35096.1"/>
    </source>
</evidence>
<dbReference type="Gene3D" id="3.40.50.150">
    <property type="entry name" value="Vaccinia Virus protein VP39"/>
    <property type="match status" value="1"/>
</dbReference>
<gene>
    <name evidence="1" type="ORF">LCGC14_0787210</name>
</gene>
<dbReference type="InterPro" id="IPR029063">
    <property type="entry name" value="SAM-dependent_MTases_sf"/>
</dbReference>
<accession>A0A0F9SDL4</accession>
<name>A0A0F9SDL4_9ZZZZ</name>
<dbReference type="SUPFAM" id="SSF53335">
    <property type="entry name" value="S-adenosyl-L-methionine-dependent methyltransferases"/>
    <property type="match status" value="1"/>
</dbReference>
<proteinExistence type="predicted"/>
<reference evidence="1" key="1">
    <citation type="journal article" date="2015" name="Nature">
        <title>Complex archaea that bridge the gap between prokaryotes and eukaryotes.</title>
        <authorList>
            <person name="Spang A."/>
            <person name="Saw J.H."/>
            <person name="Jorgensen S.L."/>
            <person name="Zaremba-Niedzwiedzka K."/>
            <person name="Martijn J."/>
            <person name="Lind A.E."/>
            <person name="van Eijk R."/>
            <person name="Schleper C."/>
            <person name="Guy L."/>
            <person name="Ettema T.J."/>
        </authorList>
    </citation>
    <scope>NUCLEOTIDE SEQUENCE</scope>
</reference>
<dbReference type="Pfam" id="PF13489">
    <property type="entry name" value="Methyltransf_23"/>
    <property type="match status" value="1"/>
</dbReference>
<organism evidence="1">
    <name type="scientific">marine sediment metagenome</name>
    <dbReference type="NCBI Taxonomy" id="412755"/>
    <lineage>
        <taxon>unclassified sequences</taxon>
        <taxon>metagenomes</taxon>
        <taxon>ecological metagenomes</taxon>
    </lineage>
</organism>
<evidence type="ECO:0008006" key="2">
    <source>
        <dbReference type="Google" id="ProtNLM"/>
    </source>
</evidence>
<dbReference type="CDD" id="cd02440">
    <property type="entry name" value="AdoMet_MTases"/>
    <property type="match status" value="1"/>
</dbReference>
<dbReference type="AlphaFoldDB" id="A0A0F9SDL4"/>
<sequence length="246" mass="28040">MKEIPENYIEIYTDMEKIVELGFPAPKDILQNDLNLFLGGTRVWEIPWILDNLDIPAKDKNAKTHIPHKCLDIGCGTSVWPIYLAALGYDVTAIDSRFKGKNLDKFKRYLKKHVLPRIDITGKLTYGSDDMTTMEIKKPIFDFATCINVLDNVPLDIAIACIKAAAKALKKDAPIFITMGDIHKYYSSDSIEAYFKKIQAVKGIHLKGYKKPVTLKKYLQDNKTNKAEHWDNNNNIFGFVLIKSKK</sequence>
<dbReference type="EMBL" id="LAZR01002064">
    <property type="protein sequence ID" value="KKN35096.1"/>
    <property type="molecule type" value="Genomic_DNA"/>
</dbReference>